<evidence type="ECO:0000259" key="4">
    <source>
        <dbReference type="PROSITE" id="PS51186"/>
    </source>
</evidence>
<comment type="similarity">
    <text evidence="1">Belongs to the acetyltransferase family. GNAT subfamily.</text>
</comment>
<dbReference type="Proteomes" id="UP000694865">
    <property type="component" value="Unplaced"/>
</dbReference>
<reference evidence="6" key="1">
    <citation type="submission" date="2025-08" db="UniProtKB">
        <authorList>
            <consortium name="RefSeq"/>
        </authorList>
    </citation>
    <scope>IDENTIFICATION</scope>
    <source>
        <tissue evidence="6">Testes</tissue>
    </source>
</reference>
<accession>A0ABM0M409</accession>
<dbReference type="GeneID" id="102802618"/>
<dbReference type="Pfam" id="PF13302">
    <property type="entry name" value="Acetyltransf_3"/>
    <property type="match status" value="1"/>
</dbReference>
<dbReference type="InterPro" id="IPR000182">
    <property type="entry name" value="GNAT_dom"/>
</dbReference>
<dbReference type="RefSeq" id="XP_006814750.1">
    <property type="nucleotide sequence ID" value="XM_006814687.1"/>
</dbReference>
<evidence type="ECO:0000313" key="5">
    <source>
        <dbReference type="Proteomes" id="UP000694865"/>
    </source>
</evidence>
<proteinExistence type="inferred from homology"/>
<dbReference type="SUPFAM" id="SSF55729">
    <property type="entry name" value="Acyl-CoA N-acyltransferases (Nat)"/>
    <property type="match status" value="1"/>
</dbReference>
<evidence type="ECO:0000313" key="6">
    <source>
        <dbReference type="RefSeq" id="XP_006814750.1"/>
    </source>
</evidence>
<evidence type="ECO:0000256" key="1">
    <source>
        <dbReference type="ARBA" id="ARBA00009342"/>
    </source>
</evidence>
<protein>
    <submittedName>
        <fullName evidence="6">N-acetyltransferase 9-like protein-like</fullName>
    </submittedName>
</protein>
<dbReference type="InterPro" id="IPR039135">
    <property type="entry name" value="NAT9-like"/>
</dbReference>
<evidence type="ECO:0000256" key="2">
    <source>
        <dbReference type="ARBA" id="ARBA00022679"/>
    </source>
</evidence>
<name>A0ABM0M409_SACKO</name>
<dbReference type="InterPro" id="IPR016181">
    <property type="entry name" value="Acyl_CoA_acyltransferase"/>
</dbReference>
<dbReference type="Gene3D" id="3.40.630.30">
    <property type="match status" value="1"/>
</dbReference>
<feature type="domain" description="N-acetyltransferase" evidence="4">
    <location>
        <begin position="34"/>
        <end position="188"/>
    </location>
</feature>
<gene>
    <name evidence="6" type="primary">LOC102802618</name>
</gene>
<keyword evidence="2" id="KW-0808">Transferase</keyword>
<organism evidence="5 6">
    <name type="scientific">Saccoglossus kowalevskii</name>
    <name type="common">Acorn worm</name>
    <dbReference type="NCBI Taxonomy" id="10224"/>
    <lineage>
        <taxon>Eukaryota</taxon>
        <taxon>Metazoa</taxon>
        <taxon>Hemichordata</taxon>
        <taxon>Enteropneusta</taxon>
        <taxon>Harrimaniidae</taxon>
        <taxon>Saccoglossus</taxon>
    </lineage>
</organism>
<keyword evidence="3" id="KW-0012">Acyltransferase</keyword>
<dbReference type="PANTHER" id="PTHR13256">
    <property type="entry name" value="N-ACETYLTRANSFERASE 9"/>
    <property type="match status" value="1"/>
</dbReference>
<sequence>MKLNENSLIEGKRVVLVPYKVDHVMKYHEWMQSTELQTLTASEPLTLDEEYDMQQSWWTDENKCTFIVLEKDKWVDSKNSEIDCMCGDVNLFFNSQDDNSTAEIEIMIAENSCRGKGFGKEALLLMMNYGIQELKVRTYTAKIGCQNENSLALFKKIGFTQVSLSEVFQEVTLECQITEEIFKWLTLQTQHAVQKYYTEEQMVRKK</sequence>
<keyword evidence="5" id="KW-1185">Reference proteome</keyword>
<dbReference type="PANTHER" id="PTHR13256:SF16">
    <property type="entry name" value="ALPHA_BETA-TUBULIN-N-ACETYLTRANSFERASE 9"/>
    <property type="match status" value="1"/>
</dbReference>
<dbReference type="PROSITE" id="PS51186">
    <property type="entry name" value="GNAT"/>
    <property type="match status" value="1"/>
</dbReference>
<evidence type="ECO:0000256" key="3">
    <source>
        <dbReference type="ARBA" id="ARBA00023315"/>
    </source>
</evidence>